<keyword evidence="1" id="KW-0732">Signal</keyword>
<gene>
    <name evidence="2" type="ORF">CYMTET_4930</name>
</gene>
<dbReference type="AlphaFoldDB" id="A0AAE0LJK0"/>
<evidence type="ECO:0000313" key="2">
    <source>
        <dbReference type="EMBL" id="KAK3287568.1"/>
    </source>
</evidence>
<keyword evidence="3" id="KW-1185">Reference proteome</keyword>
<evidence type="ECO:0000256" key="1">
    <source>
        <dbReference type="SAM" id="SignalP"/>
    </source>
</evidence>
<name>A0AAE0LJK0_9CHLO</name>
<organism evidence="2 3">
    <name type="scientific">Cymbomonas tetramitiformis</name>
    <dbReference type="NCBI Taxonomy" id="36881"/>
    <lineage>
        <taxon>Eukaryota</taxon>
        <taxon>Viridiplantae</taxon>
        <taxon>Chlorophyta</taxon>
        <taxon>Pyramimonadophyceae</taxon>
        <taxon>Pyramimonadales</taxon>
        <taxon>Pyramimonadaceae</taxon>
        <taxon>Cymbomonas</taxon>
    </lineage>
</organism>
<evidence type="ECO:0000313" key="3">
    <source>
        <dbReference type="Proteomes" id="UP001190700"/>
    </source>
</evidence>
<proteinExistence type="predicted"/>
<sequence length="171" mass="19455">MRGFSVFFSLSILHALGWQRCISALVEPSSSESLDDQNCPTQMDKPFVQCDRSPPCIHTSYVFPTHIWDFCKTYNDSDWPTREPHLRRISGLRTYTQVANVLAERVVAFLGDSVMSETFNGFVCGFSREGLAAKEDFFWHIEGAVLPHLIVIRFAMRFRGPCLLVFLELAG</sequence>
<feature type="chain" id="PRO_5042230565" evidence="1">
    <location>
        <begin position="25"/>
        <end position="171"/>
    </location>
</feature>
<protein>
    <submittedName>
        <fullName evidence="2">Uncharacterized protein</fullName>
    </submittedName>
</protein>
<reference evidence="2 3" key="1">
    <citation type="journal article" date="2015" name="Genome Biol. Evol.">
        <title>Comparative Genomics of a Bacterivorous Green Alga Reveals Evolutionary Causalities and Consequences of Phago-Mixotrophic Mode of Nutrition.</title>
        <authorList>
            <person name="Burns J.A."/>
            <person name="Paasch A."/>
            <person name="Narechania A."/>
            <person name="Kim E."/>
        </authorList>
    </citation>
    <scope>NUCLEOTIDE SEQUENCE [LARGE SCALE GENOMIC DNA]</scope>
    <source>
        <strain evidence="2 3">PLY_AMNH</strain>
    </source>
</reference>
<comment type="caution">
    <text evidence="2">The sequence shown here is derived from an EMBL/GenBank/DDBJ whole genome shotgun (WGS) entry which is preliminary data.</text>
</comment>
<feature type="signal peptide" evidence="1">
    <location>
        <begin position="1"/>
        <end position="24"/>
    </location>
</feature>
<dbReference type="EMBL" id="LGRX02000794">
    <property type="protein sequence ID" value="KAK3287568.1"/>
    <property type="molecule type" value="Genomic_DNA"/>
</dbReference>
<dbReference type="Proteomes" id="UP001190700">
    <property type="component" value="Unassembled WGS sequence"/>
</dbReference>
<accession>A0AAE0LJK0</accession>